<dbReference type="InterPro" id="IPR003439">
    <property type="entry name" value="ABC_transporter-like_ATP-bd"/>
</dbReference>
<organism evidence="6 7">
    <name type="scientific">Kibdelosporangium banguiense</name>
    <dbReference type="NCBI Taxonomy" id="1365924"/>
    <lineage>
        <taxon>Bacteria</taxon>
        <taxon>Bacillati</taxon>
        <taxon>Actinomycetota</taxon>
        <taxon>Actinomycetes</taxon>
        <taxon>Pseudonocardiales</taxon>
        <taxon>Pseudonocardiaceae</taxon>
        <taxon>Kibdelosporangium</taxon>
    </lineage>
</organism>
<feature type="domain" description="ABC transporter" evidence="5">
    <location>
        <begin position="2"/>
        <end position="233"/>
    </location>
</feature>
<comment type="caution">
    <text evidence="6">The sequence shown here is derived from an EMBL/GenBank/DDBJ whole genome shotgun (WGS) entry which is preliminary data.</text>
</comment>
<evidence type="ECO:0000256" key="1">
    <source>
        <dbReference type="ARBA" id="ARBA00005417"/>
    </source>
</evidence>
<dbReference type="InterPro" id="IPR027417">
    <property type="entry name" value="P-loop_NTPase"/>
</dbReference>
<evidence type="ECO:0000259" key="5">
    <source>
        <dbReference type="PROSITE" id="PS50893"/>
    </source>
</evidence>
<keyword evidence="2" id="KW-0813">Transport</keyword>
<dbReference type="InterPro" id="IPR003593">
    <property type="entry name" value="AAA+_ATPase"/>
</dbReference>
<keyword evidence="3" id="KW-0547">Nucleotide-binding</keyword>
<protein>
    <submittedName>
        <fullName evidence="6">ABC-2 type transport system ATP-binding protein</fullName>
    </submittedName>
</protein>
<dbReference type="SMART" id="SM00382">
    <property type="entry name" value="AAA"/>
    <property type="match status" value="1"/>
</dbReference>
<dbReference type="SUPFAM" id="SSF52540">
    <property type="entry name" value="P-loop containing nucleoside triphosphate hydrolases"/>
    <property type="match status" value="1"/>
</dbReference>
<evidence type="ECO:0000256" key="4">
    <source>
        <dbReference type="ARBA" id="ARBA00022840"/>
    </source>
</evidence>
<accession>A0ABS4T668</accession>
<sequence>MITTRALTKRYGSIVAVNAVDLQVAEGDRYGFLGPNGSGKTTLVRMLLGLVYPTSGEITVLGEKIPSRAARVLPQVGSLIEGPAAYPYLSGRRNLALMDAAGSRDSRKARRARIEEVLEQVGLAGLDARPVKAYSLGMRQRLGIAGALLRKPRLLILDEPTNGLDPQGIHEMRDLLIALNQAGTTVFLSSHLLSEIEQLCTRVGIVDRGNLVLEDDLTALRAPTGRVVVESPDSDKIAELLNGQLSDRAGDQLFIKHTDAAELNAWLVGEGLRISSITAERLSLEQVVLAATGPGADRIDGDAS</sequence>
<dbReference type="PROSITE" id="PS00211">
    <property type="entry name" value="ABC_TRANSPORTER_1"/>
    <property type="match status" value="1"/>
</dbReference>
<dbReference type="RefSeq" id="WP_209633706.1">
    <property type="nucleotide sequence ID" value="NZ_JAGINW010000001.1"/>
</dbReference>
<comment type="similarity">
    <text evidence="1">Belongs to the ABC transporter superfamily.</text>
</comment>
<evidence type="ECO:0000256" key="2">
    <source>
        <dbReference type="ARBA" id="ARBA00022448"/>
    </source>
</evidence>
<proteinExistence type="inferred from homology"/>
<evidence type="ECO:0000313" key="6">
    <source>
        <dbReference type="EMBL" id="MBP2319966.1"/>
    </source>
</evidence>
<dbReference type="InterPro" id="IPR017871">
    <property type="entry name" value="ABC_transporter-like_CS"/>
</dbReference>
<evidence type="ECO:0000256" key="3">
    <source>
        <dbReference type="ARBA" id="ARBA00022741"/>
    </source>
</evidence>
<name>A0ABS4T668_9PSEU</name>
<dbReference type="PROSITE" id="PS50893">
    <property type="entry name" value="ABC_TRANSPORTER_2"/>
    <property type="match status" value="1"/>
</dbReference>
<dbReference type="Pfam" id="PF00005">
    <property type="entry name" value="ABC_tran"/>
    <property type="match status" value="1"/>
</dbReference>
<dbReference type="EMBL" id="JAGINW010000001">
    <property type="protein sequence ID" value="MBP2319966.1"/>
    <property type="molecule type" value="Genomic_DNA"/>
</dbReference>
<dbReference type="Proteomes" id="UP001519332">
    <property type="component" value="Unassembled WGS sequence"/>
</dbReference>
<reference evidence="6 7" key="1">
    <citation type="submission" date="2021-03" db="EMBL/GenBank/DDBJ databases">
        <title>Sequencing the genomes of 1000 actinobacteria strains.</title>
        <authorList>
            <person name="Klenk H.-P."/>
        </authorList>
    </citation>
    <scope>NUCLEOTIDE SEQUENCE [LARGE SCALE GENOMIC DNA]</scope>
    <source>
        <strain evidence="6 7">DSM 46670</strain>
    </source>
</reference>
<keyword evidence="4 6" id="KW-0067">ATP-binding</keyword>
<evidence type="ECO:0000313" key="7">
    <source>
        <dbReference type="Proteomes" id="UP001519332"/>
    </source>
</evidence>
<dbReference type="Gene3D" id="3.40.50.300">
    <property type="entry name" value="P-loop containing nucleotide triphosphate hydrolases"/>
    <property type="match status" value="1"/>
</dbReference>
<dbReference type="PANTHER" id="PTHR43335">
    <property type="entry name" value="ABC TRANSPORTER, ATP-BINDING PROTEIN"/>
    <property type="match status" value="1"/>
</dbReference>
<dbReference type="GO" id="GO:0005524">
    <property type="term" value="F:ATP binding"/>
    <property type="evidence" value="ECO:0007669"/>
    <property type="project" value="UniProtKB-KW"/>
</dbReference>
<gene>
    <name evidence="6" type="ORF">JOF56_000351</name>
</gene>
<dbReference type="PANTHER" id="PTHR43335:SF4">
    <property type="entry name" value="ABC TRANSPORTER, ATP-BINDING PROTEIN"/>
    <property type="match status" value="1"/>
</dbReference>
<keyword evidence="7" id="KW-1185">Reference proteome</keyword>